<dbReference type="Proteomes" id="UP000800035">
    <property type="component" value="Unassembled WGS sequence"/>
</dbReference>
<dbReference type="Gene3D" id="2.60.40.10">
    <property type="entry name" value="Immunoglobulins"/>
    <property type="match status" value="1"/>
</dbReference>
<dbReference type="InterPro" id="IPR001764">
    <property type="entry name" value="Glyco_hydro_3_N"/>
</dbReference>
<dbReference type="InterPro" id="IPR037524">
    <property type="entry name" value="PA14/GLEYA"/>
</dbReference>
<dbReference type="InterPro" id="IPR013783">
    <property type="entry name" value="Ig-like_fold"/>
</dbReference>
<dbReference type="AlphaFoldDB" id="A0A6A5UIU4"/>
<evidence type="ECO:0000256" key="8">
    <source>
        <dbReference type="ARBA" id="ARBA00023295"/>
    </source>
</evidence>
<sequence>MHIHDVLGHGGSAQTTQSKSSTNGNDITFENIIQQLTLDEKCTLLSGKNMWETASVERLGIKSLKMTDGPAGVRGAKWVDGSHTTYIPCGISLGATFDPALIEKVGTVLGQEARAKQAHVLLAPTMNISRSPFGGRNFENFGEDPLLTGTMATAYIRGIQSQGVGACMKHFVANDMETRRFNMDQTVDERTLREIYLKPFEMALKAKPWTAMTAYPKINGKHVDTSKNIVHNILRQEWEFDNLVMSDWGGLNDTVESIMATTDLEMPGPPIRYGRALAAAVRAGRVSEEEHVDPSVRRLLGLLAKAGVLKQRAEQPQLAANENLDRPEFRQIAREAAAGGIVLLKNSNNILPLKPSKIRKLAILGPNAMDTTHGGTGSAIVNPYYITNPLESIAKLAKEANPEIEIIHERGIYTQLQPPLMGDVLKNPNTGGTGFQVDFYRGFELQGDILETTNWQDSLVYLMSDGDRPADVELGQPFSYRAIGMLRPTQSGLYQFSLSNTGKAKLFVNDEVLIDNTEWTQISGNFMNCGSVEVFANRHLEAGKQYNIRVDNAVVPPPIQPHDNTLFHKISGVRVGLFLLPDEQAVYDAAIEAAKAADRVVVIVGHNNDTEREGSDRTSLHLPGRTNEFVSDVCAANPNNIVVTQSACAIAMPWSGEAAGIIHAWYQGQENGNALAGVLFGAVNPSGKLPLTFPKRIEDHGSFQWYPDAASDKVTYGEGVLVGYRWCDAQDIAPLWPFGFGLSYTTFQITGTKVEGSVSADGTTSAVVKAAVTNTGSVKGAEVVQIYVSASPAIAERDLQCAPRSLASFRKVHLAPGVSAAVELSLDASAIRWFDTGRDGWRVDTGAYKCYVGTSSRHIVEAIDFVVA</sequence>
<dbReference type="EMBL" id="ML976977">
    <property type="protein sequence ID" value="KAF1963702.1"/>
    <property type="molecule type" value="Genomic_DNA"/>
</dbReference>
<dbReference type="Gene3D" id="2.60.120.260">
    <property type="entry name" value="Galactose-binding domain-like"/>
    <property type="match status" value="1"/>
</dbReference>
<gene>
    <name evidence="12" type="ORF">CC80DRAFT_460647</name>
</gene>
<proteinExistence type="inferred from homology"/>
<dbReference type="GO" id="GO:0008422">
    <property type="term" value="F:beta-glucosidase activity"/>
    <property type="evidence" value="ECO:0007669"/>
    <property type="project" value="UniProtKB-EC"/>
</dbReference>
<feature type="region of interest" description="Disordered" evidence="10">
    <location>
        <begin position="1"/>
        <end position="24"/>
    </location>
</feature>
<dbReference type="Pfam" id="PF01915">
    <property type="entry name" value="Glyco_hydro_3_C"/>
    <property type="match status" value="1"/>
</dbReference>
<keyword evidence="5 12" id="KW-0378">Hydrolase</keyword>
<feature type="compositionally biased region" description="Polar residues" evidence="10">
    <location>
        <begin position="12"/>
        <end position="24"/>
    </location>
</feature>
<evidence type="ECO:0000256" key="6">
    <source>
        <dbReference type="ARBA" id="ARBA00023180"/>
    </source>
</evidence>
<evidence type="ECO:0000256" key="4">
    <source>
        <dbReference type="ARBA" id="ARBA00012744"/>
    </source>
</evidence>
<dbReference type="InterPro" id="IPR036962">
    <property type="entry name" value="Glyco_hydro_3_N_sf"/>
</dbReference>
<dbReference type="SUPFAM" id="SSF52279">
    <property type="entry name" value="Beta-D-glucan exohydrolase, C-terminal domain"/>
    <property type="match status" value="1"/>
</dbReference>
<reference evidence="12" key="1">
    <citation type="journal article" date="2020" name="Stud. Mycol.">
        <title>101 Dothideomycetes genomes: a test case for predicting lifestyles and emergence of pathogens.</title>
        <authorList>
            <person name="Haridas S."/>
            <person name="Albert R."/>
            <person name="Binder M."/>
            <person name="Bloem J."/>
            <person name="Labutti K."/>
            <person name="Salamov A."/>
            <person name="Andreopoulos B."/>
            <person name="Baker S."/>
            <person name="Barry K."/>
            <person name="Bills G."/>
            <person name="Bluhm B."/>
            <person name="Cannon C."/>
            <person name="Castanera R."/>
            <person name="Culley D."/>
            <person name="Daum C."/>
            <person name="Ezra D."/>
            <person name="Gonzalez J."/>
            <person name="Henrissat B."/>
            <person name="Kuo A."/>
            <person name="Liang C."/>
            <person name="Lipzen A."/>
            <person name="Lutzoni F."/>
            <person name="Magnuson J."/>
            <person name="Mondo S."/>
            <person name="Nolan M."/>
            <person name="Ohm R."/>
            <person name="Pangilinan J."/>
            <person name="Park H.-J."/>
            <person name="Ramirez L."/>
            <person name="Alfaro M."/>
            <person name="Sun H."/>
            <person name="Tritt A."/>
            <person name="Yoshinaga Y."/>
            <person name="Zwiers L.-H."/>
            <person name="Turgeon B."/>
            <person name="Goodwin S."/>
            <person name="Spatafora J."/>
            <person name="Crous P."/>
            <person name="Grigoriev I."/>
        </authorList>
    </citation>
    <scope>NUCLEOTIDE SEQUENCE</scope>
    <source>
        <strain evidence="12">CBS 675.92</strain>
    </source>
</reference>
<protein>
    <recommendedName>
        <fullName evidence="4">beta-glucosidase</fullName>
        <ecNumber evidence="4">3.2.1.21</ecNumber>
    </recommendedName>
</protein>
<dbReference type="OrthoDB" id="47059at2759"/>
<dbReference type="Pfam" id="PF00933">
    <property type="entry name" value="Glyco_hydro_3"/>
    <property type="match status" value="1"/>
</dbReference>
<dbReference type="InterPro" id="IPR050288">
    <property type="entry name" value="Cellulose_deg_GH3"/>
</dbReference>
<dbReference type="PANTHER" id="PTHR42715:SF10">
    <property type="entry name" value="BETA-GLUCOSIDASE"/>
    <property type="match status" value="1"/>
</dbReference>
<dbReference type="EC" id="3.2.1.21" evidence="4"/>
<keyword evidence="8" id="KW-0326">Glycosidase</keyword>
<feature type="domain" description="PA14" evidence="11">
    <location>
        <begin position="430"/>
        <end position="591"/>
    </location>
</feature>
<evidence type="ECO:0000256" key="3">
    <source>
        <dbReference type="ARBA" id="ARBA00005336"/>
    </source>
</evidence>
<dbReference type="SUPFAM" id="SSF51445">
    <property type="entry name" value="(Trans)glycosidases"/>
    <property type="match status" value="1"/>
</dbReference>
<keyword evidence="9" id="KW-0624">Polysaccharide degradation</keyword>
<evidence type="ECO:0000313" key="13">
    <source>
        <dbReference type="Proteomes" id="UP000800035"/>
    </source>
</evidence>
<dbReference type="InterPro" id="IPR017853">
    <property type="entry name" value="GH"/>
</dbReference>
<evidence type="ECO:0000313" key="12">
    <source>
        <dbReference type="EMBL" id="KAF1963702.1"/>
    </source>
</evidence>
<dbReference type="Pfam" id="PF14310">
    <property type="entry name" value="Fn3-like"/>
    <property type="match status" value="1"/>
</dbReference>
<dbReference type="InterPro" id="IPR036881">
    <property type="entry name" value="Glyco_hydro_3_C_sf"/>
</dbReference>
<evidence type="ECO:0000256" key="9">
    <source>
        <dbReference type="ARBA" id="ARBA00023326"/>
    </source>
</evidence>
<dbReference type="PROSITE" id="PS51820">
    <property type="entry name" value="PA14"/>
    <property type="match status" value="1"/>
</dbReference>
<dbReference type="GO" id="GO:0009251">
    <property type="term" value="P:glucan catabolic process"/>
    <property type="evidence" value="ECO:0007669"/>
    <property type="project" value="TreeGrafter"/>
</dbReference>
<organism evidence="12 13">
    <name type="scientific">Byssothecium circinans</name>
    <dbReference type="NCBI Taxonomy" id="147558"/>
    <lineage>
        <taxon>Eukaryota</taxon>
        <taxon>Fungi</taxon>
        <taxon>Dikarya</taxon>
        <taxon>Ascomycota</taxon>
        <taxon>Pezizomycotina</taxon>
        <taxon>Dothideomycetes</taxon>
        <taxon>Pleosporomycetidae</taxon>
        <taxon>Pleosporales</taxon>
        <taxon>Massarineae</taxon>
        <taxon>Massarinaceae</taxon>
        <taxon>Byssothecium</taxon>
    </lineage>
</organism>
<evidence type="ECO:0000256" key="5">
    <source>
        <dbReference type="ARBA" id="ARBA00022801"/>
    </source>
</evidence>
<evidence type="ECO:0000256" key="7">
    <source>
        <dbReference type="ARBA" id="ARBA00023277"/>
    </source>
</evidence>
<evidence type="ECO:0000256" key="10">
    <source>
        <dbReference type="SAM" id="MobiDB-lite"/>
    </source>
</evidence>
<dbReference type="SMART" id="SM00758">
    <property type="entry name" value="PA14"/>
    <property type="match status" value="1"/>
</dbReference>
<dbReference type="InterPro" id="IPR002772">
    <property type="entry name" value="Glyco_hydro_3_C"/>
</dbReference>
<evidence type="ECO:0000256" key="2">
    <source>
        <dbReference type="ARBA" id="ARBA00004987"/>
    </source>
</evidence>
<name>A0A6A5UIU4_9PLEO</name>
<comment type="catalytic activity">
    <reaction evidence="1">
        <text>Hydrolysis of terminal, non-reducing beta-D-glucosyl residues with release of beta-D-glucose.</text>
        <dbReference type="EC" id="3.2.1.21"/>
    </reaction>
</comment>
<accession>A0A6A5UIU4</accession>
<dbReference type="InterPro" id="IPR026891">
    <property type="entry name" value="Fn3-like"/>
</dbReference>
<dbReference type="InterPro" id="IPR011658">
    <property type="entry name" value="PA14_dom"/>
</dbReference>
<keyword evidence="13" id="KW-1185">Reference proteome</keyword>
<dbReference type="PANTHER" id="PTHR42715">
    <property type="entry name" value="BETA-GLUCOSIDASE"/>
    <property type="match status" value="1"/>
</dbReference>
<comment type="pathway">
    <text evidence="2">Glycan metabolism; cellulose degradation.</text>
</comment>
<comment type="similarity">
    <text evidence="3">Belongs to the glycosyl hydrolase 3 family.</text>
</comment>
<dbReference type="Pfam" id="PF07691">
    <property type="entry name" value="PA14"/>
    <property type="match status" value="1"/>
</dbReference>
<dbReference type="Gene3D" id="3.20.20.300">
    <property type="entry name" value="Glycoside hydrolase, family 3, N-terminal domain"/>
    <property type="match status" value="1"/>
</dbReference>
<dbReference type="Gene3D" id="3.40.50.1700">
    <property type="entry name" value="Glycoside hydrolase family 3 C-terminal domain"/>
    <property type="match status" value="1"/>
</dbReference>
<evidence type="ECO:0000259" key="11">
    <source>
        <dbReference type="PROSITE" id="PS51820"/>
    </source>
</evidence>
<keyword evidence="6" id="KW-0325">Glycoprotein</keyword>
<dbReference type="SMART" id="SM01217">
    <property type="entry name" value="Fn3_like"/>
    <property type="match status" value="1"/>
</dbReference>
<keyword evidence="7" id="KW-0119">Carbohydrate metabolism</keyword>
<dbReference type="PRINTS" id="PR00133">
    <property type="entry name" value="GLHYDRLASE3"/>
</dbReference>
<evidence type="ECO:0000256" key="1">
    <source>
        <dbReference type="ARBA" id="ARBA00000448"/>
    </source>
</evidence>